<gene>
    <name evidence="7" type="ORF">GAH_00718</name>
</gene>
<dbReference type="GO" id="GO:0003677">
    <property type="term" value="F:DNA binding"/>
    <property type="evidence" value="ECO:0007669"/>
    <property type="project" value="UniProtKB-KW"/>
</dbReference>
<dbReference type="KEGG" id="gah:GAH_00718"/>
<evidence type="ECO:0000256" key="2">
    <source>
        <dbReference type="ARBA" id="ARBA00023125"/>
    </source>
</evidence>
<keyword evidence="8" id="KW-1185">Reference proteome</keyword>
<sequence length="227" mass="24690">MKISLDREALLLLSSETRVEILKRLSDRRKTLSELSKEVGVSKSSVKEHLERLERAGLIRRVDEGRKWIYYEITPKGLKVVMPEKARRPAIELFASIAAFISGIVMLLLSFMSGTRVQKEAPAYEIVRTPTPEVAEKAVPQPTISPTPAPTPTPTPTPVPTATPTPTPVPTPTATPSPTPALMPTPAKTPAVEAAKALGGAEVMFYAAVALITISFILLLIHIKRRS</sequence>
<evidence type="ECO:0000313" key="7">
    <source>
        <dbReference type="EMBL" id="AKG91947.1"/>
    </source>
</evidence>
<protein>
    <submittedName>
        <fullName evidence="7">Helix-turn-helix domain</fullName>
    </submittedName>
</protein>
<proteinExistence type="predicted"/>
<feature type="domain" description="HTH arsR-type" evidence="6">
    <location>
        <begin position="1"/>
        <end position="92"/>
    </location>
</feature>
<reference evidence="7 8" key="1">
    <citation type="submission" date="2015-04" db="EMBL/GenBank/DDBJ databases">
        <title>The complete genome sequence of the hyperthermophilic, obligate iron-reducing archaeon Geoglobus ahangari strain 234T.</title>
        <authorList>
            <person name="Manzella M.P."/>
            <person name="Holmes D.E."/>
            <person name="Rocheleau J.M."/>
            <person name="Chung A."/>
            <person name="Reguera G."/>
            <person name="Kashefi K."/>
        </authorList>
    </citation>
    <scope>NUCLEOTIDE SEQUENCE [LARGE SCALE GENOMIC DNA]</scope>
    <source>
        <strain evidence="7 8">234</strain>
    </source>
</reference>
<keyword evidence="1" id="KW-0805">Transcription regulation</keyword>
<dbReference type="InterPro" id="IPR036388">
    <property type="entry name" value="WH-like_DNA-bd_sf"/>
</dbReference>
<dbReference type="InterPro" id="IPR001845">
    <property type="entry name" value="HTH_ArsR_DNA-bd_dom"/>
</dbReference>
<dbReference type="SMART" id="SM00418">
    <property type="entry name" value="HTH_ARSR"/>
    <property type="match status" value="1"/>
</dbReference>
<keyword evidence="5" id="KW-0812">Transmembrane</keyword>
<dbReference type="SUPFAM" id="SSF46785">
    <property type="entry name" value="Winged helix' DNA-binding domain"/>
    <property type="match status" value="1"/>
</dbReference>
<dbReference type="InterPro" id="IPR011991">
    <property type="entry name" value="ArsR-like_HTH"/>
</dbReference>
<dbReference type="EMBL" id="CP011267">
    <property type="protein sequence ID" value="AKG91947.1"/>
    <property type="molecule type" value="Genomic_DNA"/>
</dbReference>
<dbReference type="OrthoDB" id="195102at2157"/>
<keyword evidence="5" id="KW-1133">Transmembrane helix</keyword>
<dbReference type="Gene3D" id="1.10.10.10">
    <property type="entry name" value="Winged helix-like DNA-binding domain superfamily/Winged helix DNA-binding domain"/>
    <property type="match status" value="1"/>
</dbReference>
<feature type="compositionally biased region" description="Pro residues" evidence="4">
    <location>
        <begin position="143"/>
        <end position="182"/>
    </location>
</feature>
<dbReference type="Proteomes" id="UP000034723">
    <property type="component" value="Chromosome"/>
</dbReference>
<dbReference type="AlphaFoldDB" id="A0A0F7IFM2"/>
<dbReference type="HOGENOM" id="CLU_1275270_0_0_2"/>
<evidence type="ECO:0000256" key="3">
    <source>
        <dbReference type="ARBA" id="ARBA00023163"/>
    </source>
</evidence>
<dbReference type="PANTHER" id="PTHR43132:SF2">
    <property type="entry name" value="ARSENICAL RESISTANCE OPERON REPRESSOR ARSR-RELATED"/>
    <property type="match status" value="1"/>
</dbReference>
<dbReference type="InterPro" id="IPR051011">
    <property type="entry name" value="Metal_resp_trans_reg"/>
</dbReference>
<feature type="transmembrane region" description="Helical" evidence="5">
    <location>
        <begin position="93"/>
        <end position="112"/>
    </location>
</feature>
<evidence type="ECO:0000313" key="8">
    <source>
        <dbReference type="Proteomes" id="UP000034723"/>
    </source>
</evidence>
<dbReference type="PANTHER" id="PTHR43132">
    <property type="entry name" value="ARSENICAL RESISTANCE OPERON REPRESSOR ARSR-RELATED"/>
    <property type="match status" value="1"/>
</dbReference>
<organism evidence="7 8">
    <name type="scientific">Geoglobus ahangari</name>
    <dbReference type="NCBI Taxonomy" id="113653"/>
    <lineage>
        <taxon>Archaea</taxon>
        <taxon>Methanobacteriati</taxon>
        <taxon>Methanobacteriota</taxon>
        <taxon>Archaeoglobi</taxon>
        <taxon>Archaeoglobales</taxon>
        <taxon>Archaeoglobaceae</taxon>
        <taxon>Geoglobus</taxon>
    </lineage>
</organism>
<evidence type="ECO:0000256" key="1">
    <source>
        <dbReference type="ARBA" id="ARBA00023015"/>
    </source>
</evidence>
<keyword evidence="3" id="KW-0804">Transcription</keyword>
<keyword evidence="5" id="KW-0472">Membrane</keyword>
<feature type="transmembrane region" description="Helical" evidence="5">
    <location>
        <begin position="203"/>
        <end position="223"/>
    </location>
</feature>
<name>A0A0F7IFM2_9EURY</name>
<dbReference type="PROSITE" id="PS50987">
    <property type="entry name" value="HTH_ARSR_2"/>
    <property type="match status" value="1"/>
</dbReference>
<dbReference type="InterPro" id="IPR036390">
    <property type="entry name" value="WH_DNA-bd_sf"/>
</dbReference>
<accession>A0A0F7IFM2</accession>
<dbReference type="RefSeq" id="WP_052747742.1">
    <property type="nucleotide sequence ID" value="NZ_CP011267.1"/>
</dbReference>
<evidence type="ECO:0000259" key="6">
    <source>
        <dbReference type="PROSITE" id="PS50987"/>
    </source>
</evidence>
<evidence type="ECO:0000256" key="5">
    <source>
        <dbReference type="SAM" id="Phobius"/>
    </source>
</evidence>
<dbReference type="GO" id="GO:0003700">
    <property type="term" value="F:DNA-binding transcription factor activity"/>
    <property type="evidence" value="ECO:0007669"/>
    <property type="project" value="InterPro"/>
</dbReference>
<dbReference type="CDD" id="cd00090">
    <property type="entry name" value="HTH_ARSR"/>
    <property type="match status" value="1"/>
</dbReference>
<dbReference type="GeneID" id="24803300"/>
<feature type="region of interest" description="Disordered" evidence="4">
    <location>
        <begin position="135"/>
        <end position="182"/>
    </location>
</feature>
<evidence type="ECO:0000256" key="4">
    <source>
        <dbReference type="SAM" id="MobiDB-lite"/>
    </source>
</evidence>
<dbReference type="STRING" id="113653.GAH_00718"/>
<dbReference type="InParanoid" id="A0A0F7IFM2"/>
<dbReference type="Pfam" id="PF01022">
    <property type="entry name" value="HTH_5"/>
    <property type="match status" value="1"/>
</dbReference>
<keyword evidence="2" id="KW-0238">DNA-binding</keyword>